<gene>
    <name evidence="1" type="ORF">MHBO_004705</name>
</gene>
<dbReference type="PANTHER" id="PTHR46434">
    <property type="entry name" value="GENETIC INTERACTOR OF PROHIBITINS 3, MITOCHONDRIAL"/>
    <property type="match status" value="1"/>
</dbReference>
<protein>
    <submittedName>
        <fullName evidence="1">Uncharacterized protein</fullName>
    </submittedName>
</protein>
<accession>A0ABV2AU24</accession>
<dbReference type="Proteomes" id="UP001439008">
    <property type="component" value="Unassembled WGS sequence"/>
</dbReference>
<evidence type="ECO:0000313" key="2">
    <source>
        <dbReference type="Proteomes" id="UP001439008"/>
    </source>
</evidence>
<reference evidence="1 2" key="1">
    <citation type="journal article" date="2024" name="BMC Biol.">
        <title>Comparative genomics of Ascetosporea gives new insight into the evolutionary basis for animal parasitism in Rhizaria.</title>
        <authorList>
            <person name="Hiltunen Thoren M."/>
            <person name="Onut-Brannstrom I."/>
            <person name="Alfjorden A."/>
            <person name="Peckova H."/>
            <person name="Swords F."/>
            <person name="Hooper C."/>
            <person name="Holzer A.S."/>
            <person name="Bass D."/>
            <person name="Burki F."/>
        </authorList>
    </citation>
    <scope>NUCLEOTIDE SEQUENCE [LARGE SCALE GENOMIC DNA]</scope>
    <source>
        <strain evidence="1">20-A016</strain>
    </source>
</reference>
<comment type="caution">
    <text evidence="1">The sequence shown here is derived from an EMBL/GenBank/DDBJ whole genome shotgun (WGS) entry which is preliminary data.</text>
</comment>
<proteinExistence type="predicted"/>
<evidence type="ECO:0000313" key="1">
    <source>
        <dbReference type="EMBL" id="MES1923160.1"/>
    </source>
</evidence>
<dbReference type="PANTHER" id="PTHR46434:SF1">
    <property type="entry name" value="GENETIC INTERACTOR OF PROHIBITINS 3, MITOCHONDRIAL"/>
    <property type="match status" value="1"/>
</dbReference>
<organism evidence="1 2">
    <name type="scientific">Bonamia ostreae</name>
    <dbReference type="NCBI Taxonomy" id="126728"/>
    <lineage>
        <taxon>Eukaryota</taxon>
        <taxon>Sar</taxon>
        <taxon>Rhizaria</taxon>
        <taxon>Endomyxa</taxon>
        <taxon>Ascetosporea</taxon>
        <taxon>Haplosporida</taxon>
        <taxon>Bonamia</taxon>
    </lineage>
</organism>
<name>A0ABV2AU24_9EUKA</name>
<keyword evidence="2" id="KW-1185">Reference proteome</keyword>
<feature type="non-terminal residue" evidence="1">
    <location>
        <position position="109"/>
    </location>
</feature>
<dbReference type="EMBL" id="JBDODL010004932">
    <property type="protein sequence ID" value="MES1923160.1"/>
    <property type="molecule type" value="Genomic_DNA"/>
</dbReference>
<sequence length="109" mass="12168">MFPGTTLDTIEYSLVSQHSMVRVYDTPGILNSSQLACRLNFDELRELIPTKRLKPRTFKLATKQTLILGAGLGTLSLVGGEPIYCTIYLPGKVSIHITRTENVENMIEK</sequence>
<dbReference type="InterPro" id="IPR050896">
    <property type="entry name" value="Mito_lipid_metab_GTPase"/>
</dbReference>